<gene>
    <name evidence="1" type="ORF">MCOS_LOCUS4685</name>
</gene>
<proteinExistence type="predicted"/>
<dbReference type="AlphaFoldDB" id="A0A3P6GU48"/>
<reference evidence="1 2" key="1">
    <citation type="submission" date="2018-10" db="EMBL/GenBank/DDBJ databases">
        <authorList>
            <consortium name="Pathogen Informatics"/>
        </authorList>
    </citation>
    <scope>NUCLEOTIDE SEQUENCE [LARGE SCALE GENOMIC DNA]</scope>
</reference>
<dbReference type="Proteomes" id="UP000267029">
    <property type="component" value="Unassembled WGS sequence"/>
</dbReference>
<name>A0A3P6GU48_MESCO</name>
<evidence type="ECO:0000313" key="1">
    <source>
        <dbReference type="EMBL" id="VDD78682.1"/>
    </source>
</evidence>
<evidence type="ECO:0000313" key="2">
    <source>
        <dbReference type="Proteomes" id="UP000267029"/>
    </source>
</evidence>
<organism evidence="1 2">
    <name type="scientific">Mesocestoides corti</name>
    <name type="common">Flatworm</name>
    <dbReference type="NCBI Taxonomy" id="53468"/>
    <lineage>
        <taxon>Eukaryota</taxon>
        <taxon>Metazoa</taxon>
        <taxon>Spiralia</taxon>
        <taxon>Lophotrochozoa</taxon>
        <taxon>Platyhelminthes</taxon>
        <taxon>Cestoda</taxon>
        <taxon>Eucestoda</taxon>
        <taxon>Cyclophyllidea</taxon>
        <taxon>Mesocestoididae</taxon>
        <taxon>Mesocestoides</taxon>
    </lineage>
</organism>
<protein>
    <submittedName>
        <fullName evidence="1">Uncharacterized protein</fullName>
    </submittedName>
</protein>
<accession>A0A3P6GU48</accession>
<keyword evidence="2" id="KW-1185">Reference proteome</keyword>
<sequence>MVNIVVAAINTLSPAMPVVDFWPPNLSTTSMKFNFLSVNAAVVAAICSIIKQRHTEQTNVVVYASPPQQFMRPPSVAALIDHNRCAHLPTFRAPSLPPSIARSCLIHDGAQCTCVINLHTIVAHGRFSWVSIYCCRRRLIVSTFVGLRRTP</sequence>
<dbReference type="EMBL" id="UXSR01002077">
    <property type="protein sequence ID" value="VDD78682.1"/>
    <property type="molecule type" value="Genomic_DNA"/>
</dbReference>